<dbReference type="InterPro" id="IPR050816">
    <property type="entry name" value="Flavin-dep_Halogenase_NPB"/>
</dbReference>
<proteinExistence type="predicted"/>
<dbReference type="SUPFAM" id="SSF51905">
    <property type="entry name" value="FAD/NAD(P)-binding domain"/>
    <property type="match status" value="1"/>
</dbReference>
<dbReference type="RefSeq" id="WP_167079501.1">
    <property type="nucleotide sequence ID" value="NZ_VVIW01000020.1"/>
</dbReference>
<dbReference type="Gene3D" id="3.30.9.100">
    <property type="match status" value="1"/>
</dbReference>
<feature type="region of interest" description="Disordered" evidence="1">
    <location>
        <begin position="387"/>
        <end position="419"/>
    </location>
</feature>
<dbReference type="PRINTS" id="PR00420">
    <property type="entry name" value="RNGMNOXGNASE"/>
</dbReference>
<evidence type="ECO:0000313" key="4">
    <source>
        <dbReference type="Proteomes" id="UP000819052"/>
    </source>
</evidence>
<dbReference type="PANTHER" id="PTHR43747:SF1">
    <property type="entry name" value="SLR1998 PROTEIN"/>
    <property type="match status" value="1"/>
</dbReference>
<keyword evidence="4" id="KW-1185">Reference proteome</keyword>
<protein>
    <recommendedName>
        <fullName evidence="2">FAD-binding domain-containing protein</fullName>
    </recommendedName>
</protein>
<evidence type="ECO:0000256" key="1">
    <source>
        <dbReference type="SAM" id="MobiDB-lite"/>
    </source>
</evidence>
<dbReference type="InterPro" id="IPR036188">
    <property type="entry name" value="FAD/NAD-bd_sf"/>
</dbReference>
<dbReference type="Pfam" id="PF01494">
    <property type="entry name" value="FAD_binding_3"/>
    <property type="match status" value="1"/>
</dbReference>
<name>A0ABX0MF10_9BURK</name>
<dbReference type="Proteomes" id="UP000819052">
    <property type="component" value="Unassembled WGS sequence"/>
</dbReference>
<comment type="caution">
    <text evidence="3">The sequence shown here is derived from an EMBL/GenBank/DDBJ whole genome shotgun (WGS) entry which is preliminary data.</text>
</comment>
<dbReference type="EMBL" id="VVIW01000020">
    <property type="protein sequence ID" value="NHZ43540.1"/>
    <property type="molecule type" value="Genomic_DNA"/>
</dbReference>
<organism evidence="3 4">
    <name type="scientific">Massilia aquatica</name>
    <dbReference type="NCBI Taxonomy" id="2609000"/>
    <lineage>
        <taxon>Bacteria</taxon>
        <taxon>Pseudomonadati</taxon>
        <taxon>Pseudomonadota</taxon>
        <taxon>Betaproteobacteria</taxon>
        <taxon>Burkholderiales</taxon>
        <taxon>Oxalobacteraceae</taxon>
        <taxon>Telluria group</taxon>
        <taxon>Massilia</taxon>
    </lineage>
</organism>
<gene>
    <name evidence="3" type="ORF">F1609_25695</name>
</gene>
<evidence type="ECO:0000313" key="3">
    <source>
        <dbReference type="EMBL" id="NHZ43540.1"/>
    </source>
</evidence>
<accession>A0ABX0MF10</accession>
<evidence type="ECO:0000259" key="2">
    <source>
        <dbReference type="Pfam" id="PF01494"/>
    </source>
</evidence>
<feature type="domain" description="FAD-binding" evidence="2">
    <location>
        <begin position="22"/>
        <end position="327"/>
    </location>
</feature>
<dbReference type="PANTHER" id="PTHR43747">
    <property type="entry name" value="FAD-BINDING PROTEIN"/>
    <property type="match status" value="1"/>
</dbReference>
<dbReference type="Gene3D" id="3.50.50.60">
    <property type="entry name" value="FAD/NAD(P)-binding domain"/>
    <property type="match status" value="1"/>
</dbReference>
<sequence length="419" mass="44873">MAAPAAADTGGPRAGEDDADIDVDVVILGAGPAGAAAAITLRRYTQLRVALVERRLFDPFRPGETVSPALFPLVDYLGIARASFEERHLQSYAHAAAWGGDELVVRDFLFNGQGSGLHLDRLAFDSMLLDQAGQLGARIVQPAELLAISGGERWSVALRQGQAKRALSAAYLIDCSGRSSVMVRQQQCAVLQTDRMVGVYAYYDASAADGRERLQRTLVETTENGWFYLAPLPGGRTAAAFMTDAESLRTLDLLDPDTWRRHALASTHIGPLVRALGAPQAFRQYPVHSRVARLPANAAWTAAGDAAASFDPVSSLGIGHALSSGIQAARVAHAYLEQGGGLGEGYRQSLLDHFQSYAATRRSLYANEQRWPQSGFWQRRTGALCAQGQDGSRTRPNPGLGPAAGSSDGMVRTRSTSIK</sequence>
<reference evidence="3 4" key="1">
    <citation type="submission" date="2019-09" db="EMBL/GenBank/DDBJ databases">
        <title>Taxonomy of Antarctic Massilia spp.: description of Massilia rubra sp. nov., Massilia aquatica sp. nov., Massilia mucilaginosa sp. nov., Massilia frigida sp. nov. isolated from streams, lakes and regoliths.</title>
        <authorList>
            <person name="Holochova P."/>
            <person name="Sedlacek I."/>
            <person name="Kralova S."/>
            <person name="Maslanova I."/>
            <person name="Busse H.-J."/>
            <person name="Stankova E."/>
            <person name="Vrbovska V."/>
            <person name="Kovarovic V."/>
            <person name="Bartak M."/>
            <person name="Svec P."/>
            <person name="Pantucek R."/>
        </authorList>
    </citation>
    <scope>NUCLEOTIDE SEQUENCE [LARGE SCALE GENOMIC DNA]</scope>
    <source>
        <strain evidence="3 4">CCM 8693</strain>
    </source>
</reference>
<dbReference type="InterPro" id="IPR002938">
    <property type="entry name" value="FAD-bd"/>
</dbReference>